<dbReference type="EMBL" id="CP011304">
    <property type="protein sequence ID" value="AKE64140.1"/>
    <property type="molecule type" value="Genomic_DNA"/>
</dbReference>
<dbReference type="HOGENOM" id="CLU_3272748_0_0_3"/>
<sequence>MAVAVIRVNWYLKLIIPIYYPTIGLLHSTLDGGDSQGIFAG</sequence>
<dbReference type="Proteomes" id="UP000034103">
    <property type="component" value="Chromosome"/>
</dbReference>
<gene>
    <name evidence="1" type="ORF">MYAER_1792</name>
</gene>
<evidence type="ECO:0000313" key="1">
    <source>
        <dbReference type="EMBL" id="AKE64140.1"/>
    </source>
</evidence>
<accession>A0A0F6RKU2</accession>
<dbReference type="AlphaFoldDB" id="A0A0F6RKU2"/>
<proteinExistence type="predicted"/>
<protein>
    <submittedName>
        <fullName evidence="1">Uncharacterized protein</fullName>
    </submittedName>
</protein>
<reference evidence="1 2" key="1">
    <citation type="journal article" date="2015" name="Genome Announc.">
        <title>Complete Genome Sequence of Microcystis aeruginosa NIES-2549, a Bloom-Forming Cyanobacterium from Lake Kasumigaura, Japan.</title>
        <authorList>
            <person name="Yamaguchi H."/>
            <person name="Suzuki S."/>
            <person name="Tanabe Y."/>
            <person name="Osana Y."/>
            <person name="Shimura Y."/>
            <person name="Ishida K."/>
            <person name="Kawachi M."/>
        </authorList>
    </citation>
    <scope>NUCLEOTIDE SEQUENCE [LARGE SCALE GENOMIC DNA]</scope>
    <source>
        <strain evidence="1 2">NIES-2549</strain>
    </source>
</reference>
<name>A0A0F6RKU2_MICAE</name>
<evidence type="ECO:0000313" key="2">
    <source>
        <dbReference type="Proteomes" id="UP000034103"/>
    </source>
</evidence>
<organism evidence="1 2">
    <name type="scientific">Microcystis aeruginosa NIES-2549</name>
    <dbReference type="NCBI Taxonomy" id="1641812"/>
    <lineage>
        <taxon>Bacteria</taxon>
        <taxon>Bacillati</taxon>
        <taxon>Cyanobacteriota</taxon>
        <taxon>Cyanophyceae</taxon>
        <taxon>Oscillatoriophycideae</taxon>
        <taxon>Chroococcales</taxon>
        <taxon>Microcystaceae</taxon>
        <taxon>Microcystis</taxon>
    </lineage>
</organism>